<dbReference type="AlphaFoldDB" id="A0A7C4GFY2"/>
<protein>
    <recommendedName>
        <fullName evidence="3">Outer membrane protein beta-barrel domain-containing protein</fullName>
    </recommendedName>
</protein>
<feature type="signal peptide" evidence="1">
    <location>
        <begin position="1"/>
        <end position="19"/>
    </location>
</feature>
<keyword evidence="1" id="KW-0732">Signal</keyword>
<comment type="caution">
    <text evidence="2">The sequence shown here is derived from an EMBL/GenBank/DDBJ whole genome shotgun (WGS) entry which is preliminary data.</text>
</comment>
<reference evidence="2" key="1">
    <citation type="journal article" date="2020" name="mSystems">
        <title>Genome- and Community-Level Interaction Insights into Carbon Utilization and Element Cycling Functions of Hydrothermarchaeota in Hydrothermal Sediment.</title>
        <authorList>
            <person name="Zhou Z."/>
            <person name="Liu Y."/>
            <person name="Xu W."/>
            <person name="Pan J."/>
            <person name="Luo Z.H."/>
            <person name="Li M."/>
        </authorList>
    </citation>
    <scope>NUCLEOTIDE SEQUENCE [LARGE SCALE GENOMIC DNA]</scope>
    <source>
        <strain evidence="2">SpSt-488</strain>
    </source>
</reference>
<evidence type="ECO:0000256" key="1">
    <source>
        <dbReference type="SAM" id="SignalP"/>
    </source>
</evidence>
<dbReference type="EMBL" id="DSUT01000042">
    <property type="protein sequence ID" value="HGK27780.1"/>
    <property type="molecule type" value="Genomic_DNA"/>
</dbReference>
<proteinExistence type="predicted"/>
<organism evidence="2">
    <name type="scientific">candidate division WOR-3 bacterium</name>
    <dbReference type="NCBI Taxonomy" id="2052148"/>
    <lineage>
        <taxon>Bacteria</taxon>
        <taxon>Bacteria division WOR-3</taxon>
    </lineage>
</organism>
<sequence length="208" mass="22880">MRFCIAVMLCLAAASQSPATPAFRLGGRFIYDGFGHGDAFYDTSGTNLAYVMHDDAYWGGGCWLEYGPVSVFRFRLNVAELQFFTEGGGALATFPTTGLDITVEPPSRWRLVPYLLFGGAVTTYWGWQGDPGRLDPRFVLGPDYHVRFGLGARLRLSKRMEVTAEAHVLGVDTYWVVAPIPPYGLLGTRVAGAQLYQARLGASWRLGQ</sequence>
<feature type="chain" id="PRO_5027796855" description="Outer membrane protein beta-barrel domain-containing protein" evidence="1">
    <location>
        <begin position="20"/>
        <end position="208"/>
    </location>
</feature>
<gene>
    <name evidence="2" type="ORF">ENS41_02365</name>
</gene>
<evidence type="ECO:0008006" key="3">
    <source>
        <dbReference type="Google" id="ProtNLM"/>
    </source>
</evidence>
<evidence type="ECO:0000313" key="2">
    <source>
        <dbReference type="EMBL" id="HGK27780.1"/>
    </source>
</evidence>
<name>A0A7C4GFY2_UNCW3</name>
<accession>A0A7C4GFY2</accession>